<proteinExistence type="predicted"/>
<feature type="chain" id="PRO_5034572601" evidence="2">
    <location>
        <begin position="18"/>
        <end position="791"/>
    </location>
</feature>
<dbReference type="InterPro" id="IPR001304">
    <property type="entry name" value="C-type_lectin-like"/>
</dbReference>
<dbReference type="Proteomes" id="UP000694843">
    <property type="component" value="Unplaced"/>
</dbReference>
<name>A0A8B7NRY5_HYAAZ</name>
<evidence type="ECO:0000256" key="2">
    <source>
        <dbReference type="SAM" id="SignalP"/>
    </source>
</evidence>
<dbReference type="Pfam" id="PF00059">
    <property type="entry name" value="Lectin_C"/>
    <property type="match status" value="1"/>
</dbReference>
<dbReference type="CDD" id="cd00037">
    <property type="entry name" value="CLECT"/>
    <property type="match status" value="1"/>
</dbReference>
<dbReference type="PANTHER" id="PTHR22803">
    <property type="entry name" value="MANNOSE, PHOSPHOLIPASE, LECTIN RECEPTOR RELATED"/>
    <property type="match status" value="1"/>
</dbReference>
<evidence type="ECO:0000256" key="1">
    <source>
        <dbReference type="SAM" id="Coils"/>
    </source>
</evidence>
<organism evidence="4 5">
    <name type="scientific">Hyalella azteca</name>
    <name type="common">Amphipod</name>
    <dbReference type="NCBI Taxonomy" id="294128"/>
    <lineage>
        <taxon>Eukaryota</taxon>
        <taxon>Metazoa</taxon>
        <taxon>Ecdysozoa</taxon>
        <taxon>Arthropoda</taxon>
        <taxon>Crustacea</taxon>
        <taxon>Multicrustacea</taxon>
        <taxon>Malacostraca</taxon>
        <taxon>Eumalacostraca</taxon>
        <taxon>Peracarida</taxon>
        <taxon>Amphipoda</taxon>
        <taxon>Senticaudata</taxon>
        <taxon>Talitrida</taxon>
        <taxon>Talitroidea</taxon>
        <taxon>Hyalellidae</taxon>
        <taxon>Hyalella</taxon>
    </lineage>
</organism>
<gene>
    <name evidence="5" type="primary">LOC108673229</name>
</gene>
<dbReference type="KEGG" id="hazt:108673229"/>
<evidence type="ECO:0000313" key="5">
    <source>
        <dbReference type="RefSeq" id="XP_018016509.1"/>
    </source>
</evidence>
<keyword evidence="4" id="KW-1185">Reference proteome</keyword>
<feature type="domain" description="C-type lectin" evidence="3">
    <location>
        <begin position="670"/>
        <end position="787"/>
    </location>
</feature>
<dbReference type="GeneID" id="108673229"/>
<dbReference type="AlphaFoldDB" id="A0A8B7NRY5"/>
<accession>A0A8B7NRY5</accession>
<dbReference type="InterPro" id="IPR016186">
    <property type="entry name" value="C-type_lectin-like/link_sf"/>
</dbReference>
<keyword evidence="1" id="KW-0175">Coiled coil</keyword>
<dbReference type="SMART" id="SM00034">
    <property type="entry name" value="CLECT"/>
    <property type="match status" value="1"/>
</dbReference>
<dbReference type="SUPFAM" id="SSF56436">
    <property type="entry name" value="C-type lectin-like"/>
    <property type="match status" value="1"/>
</dbReference>
<sequence>MFYLEFLVLVILSPVISLCQYHVELPKSSVPSSMRVARNMFTPMPPESVHRRKFDYSEEIRAKSVHFSPAKSSRFVSRSKRESKPKPLLMPLRASTNARLVVNSDKQETSETNERRAFSHSSVCLHGHSSERKILFETNHTAMASDQENLLSNISRTDLTPQSQNSSGMSIDPFIKIKTSNANPNCKFSHHKHEASMRKRVSNVSEIDKEIENHTSNAAFPTATPSLTYSAPEEISGPLKSGLIDEIVPLFDLHGGSFGQQKIKISELESGVRHLEATYPEFDGTPAHSNRISPAEGRSGLQQLVHKSLLNGLDGDTTRDFEAITQNNTLLYHDTSGALLHQLIDIKDILQSHASMRDKVFFEHLEYKYETLAKNFASDMEFVKMRHESHIDITKEKITLIMENLSTLKMMIFGQEQRILAHDRDITDIHKYTDESKTCSQNSSAVASTLSQQVLINATSSNESFPKINFVDHNVSQIVGNTSIITNKFEDIHERLDELNKDLVSYDSKLERFLGQQINSQADLVSKLKETNSLCQCNEDKLLEEIDSLKFNISNLSSSLDALQASTKHLIPSQKQTSEGSESKKDLNATESEVYLLQYTEKDVAEPASAQATMSFKLSALEDKLLNLDAEMQGMRDLRREVEVFRDELKRLKTSNSSAAGLCVWPYKPHGDGCYYVSTDERLSWGAARGRCRDLQGDLAAPLDHDAFKKFLQTQRLSRSYSFWVGASENKEAGRWEWVSGQPVTHEVWATGHPKLMRADRCMQIRPDLKLFASDESCRVSNYFVCQQRRA</sequence>
<dbReference type="InterPro" id="IPR050111">
    <property type="entry name" value="C-type_lectin/snaclec_domain"/>
</dbReference>
<dbReference type="PROSITE" id="PS50041">
    <property type="entry name" value="C_TYPE_LECTIN_2"/>
    <property type="match status" value="1"/>
</dbReference>
<feature type="signal peptide" evidence="2">
    <location>
        <begin position="1"/>
        <end position="17"/>
    </location>
</feature>
<dbReference type="Gene3D" id="3.10.100.10">
    <property type="entry name" value="Mannose-Binding Protein A, subunit A"/>
    <property type="match status" value="1"/>
</dbReference>
<reference evidence="5" key="1">
    <citation type="submission" date="2025-08" db="UniProtKB">
        <authorList>
            <consortium name="RefSeq"/>
        </authorList>
    </citation>
    <scope>IDENTIFICATION</scope>
    <source>
        <tissue evidence="5">Whole organism</tissue>
    </source>
</reference>
<dbReference type="RefSeq" id="XP_018016509.1">
    <property type="nucleotide sequence ID" value="XM_018161020.2"/>
</dbReference>
<feature type="coiled-coil region" evidence="1">
    <location>
        <begin position="618"/>
        <end position="655"/>
    </location>
</feature>
<protein>
    <submittedName>
        <fullName evidence="5">Uncharacterized protein LOC108673229</fullName>
    </submittedName>
</protein>
<evidence type="ECO:0000259" key="3">
    <source>
        <dbReference type="PROSITE" id="PS50041"/>
    </source>
</evidence>
<dbReference type="InterPro" id="IPR016187">
    <property type="entry name" value="CTDL_fold"/>
</dbReference>
<dbReference type="OrthoDB" id="2142683at2759"/>
<evidence type="ECO:0000313" key="4">
    <source>
        <dbReference type="Proteomes" id="UP000694843"/>
    </source>
</evidence>
<keyword evidence="2" id="KW-0732">Signal</keyword>